<reference evidence="1" key="3">
    <citation type="submission" date="2015-04" db="UniProtKB">
        <authorList>
            <consortium name="EnsemblPlants"/>
        </authorList>
    </citation>
    <scope>IDENTIFICATION</scope>
</reference>
<accession>A0A0D9XF34</accession>
<reference evidence="1 2" key="1">
    <citation type="submission" date="2012-08" db="EMBL/GenBank/DDBJ databases">
        <title>Oryza genome evolution.</title>
        <authorList>
            <person name="Wing R.A."/>
        </authorList>
    </citation>
    <scope>NUCLEOTIDE SEQUENCE</scope>
</reference>
<organism evidence="1 2">
    <name type="scientific">Leersia perrieri</name>
    <dbReference type="NCBI Taxonomy" id="77586"/>
    <lineage>
        <taxon>Eukaryota</taxon>
        <taxon>Viridiplantae</taxon>
        <taxon>Streptophyta</taxon>
        <taxon>Embryophyta</taxon>
        <taxon>Tracheophyta</taxon>
        <taxon>Spermatophyta</taxon>
        <taxon>Magnoliopsida</taxon>
        <taxon>Liliopsida</taxon>
        <taxon>Poales</taxon>
        <taxon>Poaceae</taxon>
        <taxon>BOP clade</taxon>
        <taxon>Oryzoideae</taxon>
        <taxon>Oryzeae</taxon>
        <taxon>Oryzinae</taxon>
        <taxon>Leersia</taxon>
    </lineage>
</organism>
<evidence type="ECO:0000313" key="1">
    <source>
        <dbReference type="EnsemblPlants" id="LPERR09G10830.5"/>
    </source>
</evidence>
<dbReference type="Proteomes" id="UP000032180">
    <property type="component" value="Chromosome 9"/>
</dbReference>
<dbReference type="AlphaFoldDB" id="A0A0D9XF34"/>
<protein>
    <submittedName>
        <fullName evidence="1">Uncharacterized protein</fullName>
    </submittedName>
</protein>
<evidence type="ECO:0000313" key="2">
    <source>
        <dbReference type="Proteomes" id="UP000032180"/>
    </source>
</evidence>
<dbReference type="EnsemblPlants" id="LPERR09G10830.5">
    <property type="protein sequence ID" value="LPERR09G10830.5"/>
    <property type="gene ID" value="LPERR09G10830"/>
</dbReference>
<reference evidence="2" key="2">
    <citation type="submission" date="2013-12" db="EMBL/GenBank/DDBJ databases">
        <authorList>
            <person name="Yu Y."/>
            <person name="Lee S."/>
            <person name="de Baynast K."/>
            <person name="Wissotski M."/>
            <person name="Liu L."/>
            <person name="Talag J."/>
            <person name="Goicoechea J."/>
            <person name="Angelova A."/>
            <person name="Jetty R."/>
            <person name="Kudrna D."/>
            <person name="Golser W."/>
            <person name="Rivera L."/>
            <person name="Zhang J."/>
            <person name="Wing R."/>
        </authorList>
    </citation>
    <scope>NUCLEOTIDE SEQUENCE</scope>
</reference>
<dbReference type="Gramene" id="LPERR09G10830.5">
    <property type="protein sequence ID" value="LPERR09G10830.5"/>
    <property type="gene ID" value="LPERR09G10830"/>
</dbReference>
<sequence>MAVGDDDVIISGGLAAAFFFVDLGNSHDRIWAPRCFGRGCAAGVLMLVRNFRAPASAMPWSRPIVAGRNAGGGGAATALPADARKRSAADGVAEWRNAGWTLCRRWWWSVDDGKRTSLSEKAAASSSSSPALATPLPLPPARWSKAMPLQFSDRLRLSWQMWLSPDICSSS</sequence>
<name>A0A0D9XF34_9ORYZ</name>
<keyword evidence="2" id="KW-1185">Reference proteome</keyword>
<dbReference type="HOGENOM" id="CLU_1565141_0_0_1"/>
<proteinExistence type="predicted"/>